<protein>
    <submittedName>
        <fullName evidence="1">Uncharacterized protein</fullName>
    </submittedName>
</protein>
<gene>
    <name evidence="1" type="ORF">RRF57_000002</name>
</gene>
<proteinExistence type="predicted"/>
<accession>A0AAN7UET4</accession>
<name>A0AAN7UET4_9PEZI</name>
<dbReference type="AlphaFoldDB" id="A0AAN7UET4"/>
<sequence>MSTAMKQILDHFLRLIKNILSQSAETPPTVSWLLEHKTARAEQSALTRGRTPTASLYRMYEYLVVGFTIGLRTEIEYFFNQPSWAVSAIPDPQDADPQRYAILSVLPYYLCKAFNRLIERGLPRGSPAIIAGNEAERELRSRPVVLEEEPEWTLRVPPLSEKLVIPRRQGGEPEEEYVSERFMTKNIMIEEPHVLFV</sequence>
<evidence type="ECO:0000313" key="2">
    <source>
        <dbReference type="Proteomes" id="UP001305414"/>
    </source>
</evidence>
<evidence type="ECO:0000313" key="1">
    <source>
        <dbReference type="EMBL" id="KAK5624286.1"/>
    </source>
</evidence>
<organism evidence="1 2">
    <name type="scientific">Xylaria bambusicola</name>
    <dbReference type="NCBI Taxonomy" id="326684"/>
    <lineage>
        <taxon>Eukaryota</taxon>
        <taxon>Fungi</taxon>
        <taxon>Dikarya</taxon>
        <taxon>Ascomycota</taxon>
        <taxon>Pezizomycotina</taxon>
        <taxon>Sordariomycetes</taxon>
        <taxon>Xylariomycetidae</taxon>
        <taxon>Xylariales</taxon>
        <taxon>Xylariaceae</taxon>
        <taxon>Xylaria</taxon>
    </lineage>
</organism>
<comment type="caution">
    <text evidence="1">The sequence shown here is derived from an EMBL/GenBank/DDBJ whole genome shotgun (WGS) entry which is preliminary data.</text>
</comment>
<dbReference type="EMBL" id="JAWHQM010000001">
    <property type="protein sequence ID" value="KAK5624286.1"/>
    <property type="molecule type" value="Genomic_DNA"/>
</dbReference>
<keyword evidence="2" id="KW-1185">Reference proteome</keyword>
<reference evidence="1 2" key="1">
    <citation type="submission" date="2023-10" db="EMBL/GenBank/DDBJ databases">
        <title>Draft genome sequence of Xylaria bambusicola isolate GMP-LS, the root and basal stem rot pathogen of sugarcane in Indonesia.</title>
        <authorList>
            <person name="Selvaraj P."/>
            <person name="Muralishankar V."/>
            <person name="Muruganantham S."/>
            <person name="Sp S."/>
            <person name="Haryani S."/>
            <person name="Lau K.J.X."/>
            <person name="Naqvi N.I."/>
        </authorList>
    </citation>
    <scope>NUCLEOTIDE SEQUENCE [LARGE SCALE GENOMIC DNA]</scope>
    <source>
        <strain evidence="1">GMP-LS</strain>
    </source>
</reference>
<dbReference type="Proteomes" id="UP001305414">
    <property type="component" value="Unassembled WGS sequence"/>
</dbReference>